<sequence length="150" mass="16401">MREAARRPAEVPPTGTAQSVCIQDEVQQDRRCSLDAIVIGGDPGGGLLRGISKARRHQIGIYVRGSKAKKLLDGGGAAAAERRERRDKALERDRARAIARSASLADVDTRVASPLLALFTTAQVEDDEEEVGKDFELRGESESEDDYYFE</sequence>
<accession>A0A7S3FFM2</accession>
<organism evidence="2">
    <name type="scientific">Haptolina ericina</name>
    <dbReference type="NCBI Taxonomy" id="156174"/>
    <lineage>
        <taxon>Eukaryota</taxon>
        <taxon>Haptista</taxon>
        <taxon>Haptophyta</taxon>
        <taxon>Prymnesiophyceae</taxon>
        <taxon>Prymnesiales</taxon>
        <taxon>Prymnesiaceae</taxon>
        <taxon>Haptolina</taxon>
    </lineage>
</organism>
<dbReference type="EMBL" id="HBHX01064535">
    <property type="protein sequence ID" value="CAE0145214.1"/>
    <property type="molecule type" value="Transcribed_RNA"/>
</dbReference>
<dbReference type="AlphaFoldDB" id="A0A7S3FFM2"/>
<feature type="compositionally biased region" description="Basic and acidic residues" evidence="1">
    <location>
        <begin position="132"/>
        <end position="141"/>
    </location>
</feature>
<name>A0A7S3FFM2_9EUKA</name>
<protein>
    <submittedName>
        <fullName evidence="2">Uncharacterized protein</fullName>
    </submittedName>
</protein>
<proteinExistence type="predicted"/>
<evidence type="ECO:0000256" key="1">
    <source>
        <dbReference type="SAM" id="MobiDB-lite"/>
    </source>
</evidence>
<gene>
    <name evidence="2" type="ORF">HERI1096_LOCUS35728</name>
</gene>
<evidence type="ECO:0000313" key="2">
    <source>
        <dbReference type="EMBL" id="CAE0145214.1"/>
    </source>
</evidence>
<reference evidence="2" key="1">
    <citation type="submission" date="2021-01" db="EMBL/GenBank/DDBJ databases">
        <authorList>
            <person name="Corre E."/>
            <person name="Pelletier E."/>
            <person name="Niang G."/>
            <person name="Scheremetjew M."/>
            <person name="Finn R."/>
            <person name="Kale V."/>
            <person name="Holt S."/>
            <person name="Cochrane G."/>
            <person name="Meng A."/>
            <person name="Brown T."/>
            <person name="Cohen L."/>
        </authorList>
    </citation>
    <scope>NUCLEOTIDE SEQUENCE</scope>
    <source>
        <strain evidence="2">CCMP281</strain>
    </source>
</reference>
<feature type="region of interest" description="Disordered" evidence="1">
    <location>
        <begin position="1"/>
        <end position="20"/>
    </location>
</feature>
<feature type="region of interest" description="Disordered" evidence="1">
    <location>
        <begin position="127"/>
        <end position="150"/>
    </location>
</feature>